<keyword evidence="1" id="KW-0812">Transmembrane</keyword>
<keyword evidence="1" id="KW-1133">Transmembrane helix</keyword>
<evidence type="ECO:0000313" key="4">
    <source>
        <dbReference type="Proteomes" id="UP000295210"/>
    </source>
</evidence>
<dbReference type="InterPro" id="IPR046477">
    <property type="entry name" value="DUF6798"/>
</dbReference>
<feature type="transmembrane region" description="Helical" evidence="1">
    <location>
        <begin position="217"/>
        <end position="240"/>
    </location>
</feature>
<sequence>MASWTAPVENAILTLERPAVSARDAVATVTLLSPVALLIHGYHPYADDAAIYVAGIKKMVHPGMYGSDSVFITTHTKLSVFAHLFAGVVRYLHLPLEPLLFAAYMASLFVFLLACYTLSTRLFQSSLGRWGATLAACTCMTMPVAGTALSLMDPYLTARSFSTPFSVFALVAVIDRSWKRTVLWLALTAAMHPLMAIYAGAFLLTFHWIDTGRLRTLAGACLAAFVASGAIFVLTLHASYPDGYREAALSRSYFFLSQWQWFEISGLVLPLVLMGFALRLASKPIRDLCLACIVVGGVTVAICTCFVHTNGSLLLARVQLLRNYQMIYLAGLLMLGGYLAYVAGERNRWSMAVLFTGLAVLMFAVQMRTYPASRHVEWPGAHPQNRWKQAFLWIRTNTPKDAFFAIDPDYTASSDEDTQGFRAIAERGVLADHLKDGGVAAIFPALAPQWKAQRELESGIDHWTDAERIARLRPAGVTWVLLAANTPTGLHCPYRNSRAQVCELK</sequence>
<reference evidence="3 4" key="1">
    <citation type="submission" date="2019-03" db="EMBL/GenBank/DDBJ databases">
        <title>Genomic Encyclopedia of Type Strains, Phase IV (KMG-IV): sequencing the most valuable type-strain genomes for metagenomic binning, comparative biology and taxonomic classification.</title>
        <authorList>
            <person name="Goeker M."/>
        </authorList>
    </citation>
    <scope>NUCLEOTIDE SEQUENCE [LARGE SCALE GENOMIC DNA]</scope>
    <source>
        <strain evidence="3 4">DSM 103428</strain>
    </source>
</reference>
<evidence type="ECO:0000256" key="1">
    <source>
        <dbReference type="SAM" id="Phobius"/>
    </source>
</evidence>
<feature type="transmembrane region" description="Helical" evidence="1">
    <location>
        <begin position="130"/>
        <end position="152"/>
    </location>
</feature>
<organism evidence="3 4">
    <name type="scientific">Acidipila rosea</name>
    <dbReference type="NCBI Taxonomy" id="768535"/>
    <lineage>
        <taxon>Bacteria</taxon>
        <taxon>Pseudomonadati</taxon>
        <taxon>Acidobacteriota</taxon>
        <taxon>Terriglobia</taxon>
        <taxon>Terriglobales</taxon>
        <taxon>Acidobacteriaceae</taxon>
        <taxon>Acidipila</taxon>
    </lineage>
</organism>
<feature type="transmembrane region" description="Helical" evidence="1">
    <location>
        <begin position="324"/>
        <end position="342"/>
    </location>
</feature>
<protein>
    <recommendedName>
        <fullName evidence="2">DUF6798 domain-containing protein</fullName>
    </recommendedName>
</protein>
<feature type="transmembrane region" description="Helical" evidence="1">
    <location>
        <begin position="182"/>
        <end position="205"/>
    </location>
</feature>
<accession>A0A4R1LDU9</accession>
<comment type="caution">
    <text evidence="3">The sequence shown here is derived from an EMBL/GenBank/DDBJ whole genome shotgun (WGS) entry which is preliminary data.</text>
</comment>
<dbReference type="EMBL" id="SMGK01000001">
    <property type="protein sequence ID" value="TCK75720.1"/>
    <property type="molecule type" value="Genomic_DNA"/>
</dbReference>
<dbReference type="Pfam" id="PF20604">
    <property type="entry name" value="DUF6798"/>
    <property type="match status" value="1"/>
</dbReference>
<name>A0A4R1LDU9_9BACT</name>
<evidence type="ECO:0000259" key="2">
    <source>
        <dbReference type="Pfam" id="PF20604"/>
    </source>
</evidence>
<dbReference type="OrthoDB" id="109255at2"/>
<dbReference type="Proteomes" id="UP000295210">
    <property type="component" value="Unassembled WGS sequence"/>
</dbReference>
<dbReference type="AlphaFoldDB" id="A0A4R1LDU9"/>
<keyword evidence="4" id="KW-1185">Reference proteome</keyword>
<feature type="domain" description="DUF6798" evidence="2">
    <location>
        <begin position="386"/>
        <end position="432"/>
    </location>
</feature>
<dbReference type="RefSeq" id="WP_131991733.1">
    <property type="nucleotide sequence ID" value="NZ_SMGK01000001.1"/>
</dbReference>
<keyword evidence="1" id="KW-0472">Membrane</keyword>
<gene>
    <name evidence="3" type="ORF">C7378_0711</name>
</gene>
<evidence type="ECO:0000313" key="3">
    <source>
        <dbReference type="EMBL" id="TCK75720.1"/>
    </source>
</evidence>
<feature type="transmembrane region" description="Helical" evidence="1">
    <location>
        <begin position="349"/>
        <end position="367"/>
    </location>
</feature>
<feature type="transmembrane region" description="Helical" evidence="1">
    <location>
        <begin position="99"/>
        <end position="118"/>
    </location>
</feature>
<feature type="transmembrane region" description="Helical" evidence="1">
    <location>
        <begin position="288"/>
        <end position="309"/>
    </location>
</feature>
<feature type="transmembrane region" description="Helical" evidence="1">
    <location>
        <begin position="260"/>
        <end position="281"/>
    </location>
</feature>
<proteinExistence type="predicted"/>